<keyword evidence="7" id="KW-0496">Mitochondrion</keyword>
<dbReference type="Proteomes" id="UP000825002">
    <property type="component" value="Unassembled WGS sequence"/>
</dbReference>
<gene>
    <name evidence="10" type="primary">ATP5MG</name>
    <name evidence="10" type="ORF">GZH46_00178</name>
</gene>
<evidence type="ECO:0000256" key="8">
    <source>
        <dbReference type="ARBA" id="ARBA00023136"/>
    </source>
</evidence>
<keyword evidence="4" id="KW-0138">CF(0)</keyword>
<keyword evidence="3" id="KW-0813">Transport</keyword>
<sequence>MASMANKLAGAVQALRPVVAKAADRFIYYGKVELVPPTPAELPEAFRGLKKLITDAKSGAWRNTTMREAWRNTLITTEVVCWFFVGEVIGKGTLIGYQV</sequence>
<dbReference type="PIRSF" id="PIRSF017835">
    <property type="entry name" value="ATP-synth_g_mitoch_animal"/>
    <property type="match status" value="1"/>
</dbReference>
<organism evidence="10 11">
    <name type="scientific">Fragariocoptes setiger</name>
    <dbReference type="NCBI Taxonomy" id="1670756"/>
    <lineage>
        <taxon>Eukaryota</taxon>
        <taxon>Metazoa</taxon>
        <taxon>Ecdysozoa</taxon>
        <taxon>Arthropoda</taxon>
        <taxon>Chelicerata</taxon>
        <taxon>Arachnida</taxon>
        <taxon>Acari</taxon>
        <taxon>Acariformes</taxon>
        <taxon>Trombidiformes</taxon>
        <taxon>Prostigmata</taxon>
        <taxon>Eupodina</taxon>
        <taxon>Eriophyoidea</taxon>
        <taxon>Phytoptidae</taxon>
        <taxon>Fragariocoptes</taxon>
    </lineage>
</organism>
<evidence type="ECO:0000256" key="9">
    <source>
        <dbReference type="ARBA" id="ARBA00023310"/>
    </source>
</evidence>
<keyword evidence="8" id="KW-0472">Membrane</keyword>
<keyword evidence="11" id="KW-1185">Reference proteome</keyword>
<reference evidence="10 11" key="1">
    <citation type="submission" date="2020-10" db="EMBL/GenBank/DDBJ databases">
        <authorList>
            <person name="Klimov P.B."/>
            <person name="Dyachkov S.M."/>
            <person name="Chetverikov P.E."/>
        </authorList>
    </citation>
    <scope>NUCLEOTIDE SEQUENCE [LARGE SCALE GENOMIC DNA]</scope>
    <source>
        <strain evidence="10">BMOC 18-1129-001#AD2665</strain>
        <tissue evidence="10">Entire mites</tissue>
    </source>
</reference>
<keyword evidence="6" id="KW-0406">Ion transport</keyword>
<dbReference type="EMBL" id="JAIFTH010000016">
    <property type="protein sequence ID" value="KAG9511259.1"/>
    <property type="molecule type" value="Genomic_DNA"/>
</dbReference>
<evidence type="ECO:0000256" key="1">
    <source>
        <dbReference type="ARBA" id="ARBA00004325"/>
    </source>
</evidence>
<dbReference type="PANTHER" id="PTHR12386">
    <property type="entry name" value="ATP SYNTHASE SUBUNIT"/>
    <property type="match status" value="1"/>
</dbReference>
<evidence type="ECO:0000256" key="3">
    <source>
        <dbReference type="ARBA" id="ARBA00022448"/>
    </source>
</evidence>
<keyword evidence="9" id="KW-0066">ATP synthesis</keyword>
<evidence type="ECO:0000313" key="11">
    <source>
        <dbReference type="Proteomes" id="UP000825002"/>
    </source>
</evidence>
<name>A0ABQ7SCW7_9ACAR</name>
<proteinExistence type="inferred from homology"/>
<dbReference type="InterPro" id="IPR016702">
    <property type="entry name" value="ATP5MG_metazoa"/>
</dbReference>
<accession>A0ABQ7SCW7</accession>
<evidence type="ECO:0000256" key="5">
    <source>
        <dbReference type="ARBA" id="ARBA00022781"/>
    </source>
</evidence>
<evidence type="ECO:0000256" key="2">
    <source>
        <dbReference type="ARBA" id="ARBA00005699"/>
    </source>
</evidence>
<feature type="non-terminal residue" evidence="10">
    <location>
        <position position="1"/>
    </location>
</feature>
<dbReference type="InterPro" id="IPR006808">
    <property type="entry name" value="ATP_synth_F0_gsu_mt"/>
</dbReference>
<keyword evidence="5" id="KW-0375">Hydrogen ion transport</keyword>
<evidence type="ECO:0000256" key="6">
    <source>
        <dbReference type="ARBA" id="ARBA00023065"/>
    </source>
</evidence>
<evidence type="ECO:0000313" key="10">
    <source>
        <dbReference type="EMBL" id="KAG9511259.1"/>
    </source>
</evidence>
<evidence type="ECO:0000256" key="4">
    <source>
        <dbReference type="ARBA" id="ARBA00022547"/>
    </source>
</evidence>
<comment type="similarity">
    <text evidence="2">Belongs to the ATPase g subunit family.</text>
</comment>
<comment type="caution">
    <text evidence="10">The sequence shown here is derived from an EMBL/GenBank/DDBJ whole genome shotgun (WGS) entry which is preliminary data.</text>
</comment>
<protein>
    <submittedName>
        <fullName evidence="10">ATP synthase subunit g, mitochondrial</fullName>
    </submittedName>
</protein>
<dbReference type="Pfam" id="PF04718">
    <property type="entry name" value="ATP-synt_G"/>
    <property type="match status" value="1"/>
</dbReference>
<evidence type="ECO:0000256" key="7">
    <source>
        <dbReference type="ARBA" id="ARBA00023128"/>
    </source>
</evidence>
<comment type="subcellular location">
    <subcellularLocation>
        <location evidence="1">Mitochondrion membrane</location>
    </subcellularLocation>
</comment>